<reference evidence="3" key="1">
    <citation type="journal article" date="2019" name="Int. J. Syst. Evol. Microbiol.">
        <title>The Global Catalogue of Microorganisms (GCM) 10K type strain sequencing project: providing services to taxonomists for standard genome sequencing and annotation.</title>
        <authorList>
            <consortium name="The Broad Institute Genomics Platform"/>
            <consortium name="The Broad Institute Genome Sequencing Center for Infectious Disease"/>
            <person name="Wu L."/>
            <person name="Ma J."/>
        </authorList>
    </citation>
    <scope>NUCLEOTIDE SEQUENCE [LARGE SCALE GENOMIC DNA]</scope>
    <source>
        <strain evidence="3">CCUG 42722</strain>
    </source>
</reference>
<accession>A0ABV9H9G6</accession>
<proteinExistence type="predicted"/>
<keyword evidence="1" id="KW-1133">Transmembrane helix</keyword>
<name>A0ABV9H9G6_9MICO</name>
<dbReference type="Proteomes" id="UP001596011">
    <property type="component" value="Unassembled WGS sequence"/>
</dbReference>
<evidence type="ECO:0000313" key="2">
    <source>
        <dbReference type="EMBL" id="MFC4626933.1"/>
    </source>
</evidence>
<comment type="caution">
    <text evidence="2">The sequence shown here is derived from an EMBL/GenBank/DDBJ whole genome shotgun (WGS) entry which is preliminary data.</text>
</comment>
<gene>
    <name evidence="2" type="ORF">ACFO6V_01725</name>
</gene>
<dbReference type="EMBL" id="JBHSFI010000001">
    <property type="protein sequence ID" value="MFC4626933.1"/>
    <property type="molecule type" value="Genomic_DNA"/>
</dbReference>
<protein>
    <recommendedName>
        <fullName evidence="4">PH (Pleckstrin Homology) domain-containing protein</fullName>
    </recommendedName>
</protein>
<keyword evidence="3" id="KW-1185">Reference proteome</keyword>
<evidence type="ECO:0000313" key="3">
    <source>
        <dbReference type="Proteomes" id="UP001596011"/>
    </source>
</evidence>
<keyword evidence="1" id="KW-0812">Transmembrane</keyword>
<dbReference type="RefSeq" id="WP_377131522.1">
    <property type="nucleotide sequence ID" value="NZ_JBHSFI010000001.1"/>
</dbReference>
<evidence type="ECO:0008006" key="4">
    <source>
        <dbReference type="Google" id="ProtNLM"/>
    </source>
</evidence>
<organism evidence="2 3">
    <name type="scientific">Promicromonospora alba</name>
    <dbReference type="NCBI Taxonomy" id="1616110"/>
    <lineage>
        <taxon>Bacteria</taxon>
        <taxon>Bacillati</taxon>
        <taxon>Actinomycetota</taxon>
        <taxon>Actinomycetes</taxon>
        <taxon>Micrococcales</taxon>
        <taxon>Promicromonosporaceae</taxon>
        <taxon>Promicromonospora</taxon>
    </lineage>
</organism>
<evidence type="ECO:0000256" key="1">
    <source>
        <dbReference type="SAM" id="Phobius"/>
    </source>
</evidence>
<feature type="transmembrane region" description="Helical" evidence="1">
    <location>
        <begin position="165"/>
        <end position="190"/>
    </location>
</feature>
<feature type="transmembrane region" description="Helical" evidence="1">
    <location>
        <begin position="270"/>
        <end position="289"/>
    </location>
</feature>
<keyword evidence="1" id="KW-0472">Membrane</keyword>
<sequence length="293" mass="32310">MPGGFKVLRRLVGAARVAGGGARRRRPVRREQLTFTWGSPKYHQATYDDRFGQLTRWYVLTIEVTDGRVTPEHFVDDGPLVVRPEEGQFLALPMDDYGFLRNTKLSDGVVTVPPQVLRRKHHYQLYVSCSEDCGPLTWSNLSGVDVRYQEEDSVRRVERWTLARVLKTAAFALLSVAVFGFASWILVWAASFLVAGERIEGTATGETFDKSVCIAAQCTDYSATHSVVTYTTDEGTTERLAVIGNYQPGATVDVLVSPLGGPAISTELEAVAYVGVALAIFYYGARVLGDLAY</sequence>